<gene>
    <name evidence="1" type="ORF">ADIS_0943</name>
</gene>
<evidence type="ECO:0000313" key="1">
    <source>
        <dbReference type="EMBL" id="EON78593.1"/>
    </source>
</evidence>
<organism evidence="1 2">
    <name type="scientific">Lunatimonas lonarensis</name>
    <dbReference type="NCBI Taxonomy" id="1232681"/>
    <lineage>
        <taxon>Bacteria</taxon>
        <taxon>Pseudomonadati</taxon>
        <taxon>Bacteroidota</taxon>
        <taxon>Cytophagia</taxon>
        <taxon>Cytophagales</taxon>
        <taxon>Cyclobacteriaceae</taxon>
    </lineage>
</organism>
<reference evidence="1 2" key="1">
    <citation type="submission" date="2013-02" db="EMBL/GenBank/DDBJ databases">
        <title>A novel strain isolated from Lonar lake, Maharashtra, India.</title>
        <authorList>
            <person name="Singh A."/>
        </authorList>
    </citation>
    <scope>NUCLEOTIDE SEQUENCE [LARGE SCALE GENOMIC DNA]</scope>
    <source>
        <strain evidence="1 2">AK24</strain>
    </source>
</reference>
<dbReference type="Proteomes" id="UP000013909">
    <property type="component" value="Unassembled WGS sequence"/>
</dbReference>
<dbReference type="AlphaFoldDB" id="R7ZX68"/>
<proteinExistence type="predicted"/>
<comment type="caution">
    <text evidence="1">The sequence shown here is derived from an EMBL/GenBank/DDBJ whole genome shotgun (WGS) entry which is preliminary data.</text>
</comment>
<dbReference type="EMBL" id="AQHR01000029">
    <property type="protein sequence ID" value="EON78593.1"/>
    <property type="molecule type" value="Genomic_DNA"/>
</dbReference>
<accession>R7ZX68</accession>
<dbReference type="STRING" id="1232681.ADIS_0943"/>
<evidence type="ECO:0000313" key="2">
    <source>
        <dbReference type="Proteomes" id="UP000013909"/>
    </source>
</evidence>
<sequence length="40" mass="4168">MGKSGAVFKLSQSKKEGKDRLFSNESILVGKLSEGAVGLA</sequence>
<name>R7ZX68_9BACT</name>
<protein>
    <submittedName>
        <fullName evidence="1">Uncharacterized protein</fullName>
    </submittedName>
</protein>
<keyword evidence="2" id="KW-1185">Reference proteome</keyword>